<protein>
    <submittedName>
        <fullName evidence="2">Uncharacterized protein</fullName>
    </submittedName>
</protein>
<keyword evidence="1" id="KW-1133">Transmembrane helix</keyword>
<keyword evidence="1" id="KW-0472">Membrane</keyword>
<reference evidence="2 3" key="1">
    <citation type="journal article" date="2019" name="Int. J. Syst. Evol. Microbiol.">
        <title>The Global Catalogue of Microorganisms (GCM) 10K type strain sequencing project: providing services to taxonomists for standard genome sequencing and annotation.</title>
        <authorList>
            <consortium name="The Broad Institute Genomics Platform"/>
            <consortium name="The Broad Institute Genome Sequencing Center for Infectious Disease"/>
            <person name="Wu L."/>
            <person name="Ma J."/>
        </authorList>
    </citation>
    <scope>NUCLEOTIDE SEQUENCE [LARGE SCALE GENOMIC DNA]</scope>
    <source>
        <strain evidence="2 3">CGMCC 1.12121</strain>
    </source>
</reference>
<feature type="transmembrane region" description="Helical" evidence="1">
    <location>
        <begin position="445"/>
        <end position="475"/>
    </location>
</feature>
<organism evidence="2 3">
    <name type="scientific">Halobellus rarus</name>
    <dbReference type="NCBI Taxonomy" id="1126237"/>
    <lineage>
        <taxon>Archaea</taxon>
        <taxon>Methanobacteriati</taxon>
        <taxon>Methanobacteriota</taxon>
        <taxon>Stenosarchaea group</taxon>
        <taxon>Halobacteria</taxon>
        <taxon>Halobacteriales</taxon>
        <taxon>Haloferacaceae</taxon>
        <taxon>Halobellus</taxon>
    </lineage>
</organism>
<evidence type="ECO:0000256" key="1">
    <source>
        <dbReference type="SAM" id="Phobius"/>
    </source>
</evidence>
<keyword evidence="1" id="KW-0812">Transmembrane</keyword>
<sequence length="557" mass="61205">MRTRQVLALAAVFALVAVSVGAAGLAVADDHAGDDSDSDAVSADELTLEDLRSDGTRHGNSPDSVRLDGERMMWVIHWPADAMSSNPGDPQDDSWRYLSPGETVDRNSVWLRTINLNDVEETTVHVAYYEIGEREVRVGENTTRTEQYAKNVSTEEHNVTLQRGWVMQEIPLRQSDDPREVTMWVEGSEELRWTFTHESIATTEGLPFSTWGGALRWASLVLILPIGIGGVLSLAGSKAIVRRTGVGPQWGFGLWSAAFAILAFIIVVSFWGDLANLLVEHPYALAIFVIAYLFVLMLETFDHGVRRIRFEKSDLTPTSSPAGDRAVDELSEREQTLTVISREDQPLSVATPGLIPFLARLIGGGAAVLRTVDPEHENADERGETDTVQDPLTCRVPVKEGHVDEKVYVHPLSPDVVDFEPEHFEINVPAPESADEWLSFGVRAFAMLAAVAFAMSIAGTVAGFLTLVAGVAWIAVRPVEGYARVWAAPAHYRSARATAISLAEETDDAQTIEREREKRIQSEITTQRDIMEAVDSRDKTLIDGMFGVDEEVLDGGD</sequence>
<evidence type="ECO:0000313" key="3">
    <source>
        <dbReference type="Proteomes" id="UP001597085"/>
    </source>
</evidence>
<keyword evidence="3" id="KW-1185">Reference proteome</keyword>
<evidence type="ECO:0000313" key="2">
    <source>
        <dbReference type="EMBL" id="MFD1599368.1"/>
    </source>
</evidence>
<accession>A0ABD6CPM2</accession>
<dbReference type="AlphaFoldDB" id="A0ABD6CPM2"/>
<comment type="caution">
    <text evidence="2">The sequence shown here is derived from an EMBL/GenBank/DDBJ whole genome shotgun (WGS) entry which is preliminary data.</text>
</comment>
<feature type="transmembrane region" description="Helical" evidence="1">
    <location>
        <begin position="217"/>
        <end position="240"/>
    </location>
</feature>
<proteinExistence type="predicted"/>
<dbReference type="Proteomes" id="UP001597085">
    <property type="component" value="Unassembled WGS sequence"/>
</dbReference>
<dbReference type="RefSeq" id="WP_256422769.1">
    <property type="nucleotide sequence ID" value="NZ_JANHDI010000014.1"/>
</dbReference>
<feature type="transmembrane region" description="Helical" evidence="1">
    <location>
        <begin position="252"/>
        <end position="271"/>
    </location>
</feature>
<feature type="transmembrane region" description="Helical" evidence="1">
    <location>
        <begin position="283"/>
        <end position="301"/>
    </location>
</feature>
<name>A0ABD6CPM2_9EURY</name>
<gene>
    <name evidence="2" type="ORF">ACFSBX_10420</name>
</gene>
<dbReference type="EMBL" id="JBHUDK010000008">
    <property type="protein sequence ID" value="MFD1599368.1"/>
    <property type="molecule type" value="Genomic_DNA"/>
</dbReference>